<dbReference type="InterPro" id="IPR006847">
    <property type="entry name" value="IF2_N"/>
</dbReference>
<keyword evidence="2" id="KW-0396">Initiation factor</keyword>
<gene>
    <name evidence="2" type="ORF">C0169_00720</name>
</gene>
<proteinExistence type="predicted"/>
<evidence type="ECO:0000259" key="1">
    <source>
        <dbReference type="Pfam" id="PF04760"/>
    </source>
</evidence>
<dbReference type="Pfam" id="PF04760">
    <property type="entry name" value="IF2_N"/>
    <property type="match status" value="1"/>
</dbReference>
<dbReference type="AlphaFoldDB" id="A0A2N7QGI6"/>
<feature type="domain" description="Translation initiation factor IF-2 N-terminal" evidence="1">
    <location>
        <begin position="1"/>
        <end position="52"/>
    </location>
</feature>
<evidence type="ECO:0000313" key="2">
    <source>
        <dbReference type="EMBL" id="PMP98084.1"/>
    </source>
</evidence>
<sequence>MGKIKVVELAKELNLDPKELLKNLQEKGYTVKTIASSINEEEAQKIREFYNVKSGFIVIKREEFEKHQVDLSESTLSEILGPEALEKPKKKKLVIKKAKKEEAEIIKPEITETPVVLEKEFPEERFKLEEITKEEKPLEEPEKELKVFPEKRIVTDFRPRKERP</sequence>
<name>A0A2N7QGI6_9BACT</name>
<keyword evidence="2" id="KW-0648">Protein biosynthesis</keyword>
<organism evidence="2 3">
    <name type="scientific">Thermodesulfobacterium geofontis</name>
    <dbReference type="NCBI Taxonomy" id="1295609"/>
    <lineage>
        <taxon>Bacteria</taxon>
        <taxon>Pseudomonadati</taxon>
        <taxon>Thermodesulfobacteriota</taxon>
        <taxon>Thermodesulfobacteria</taxon>
        <taxon>Thermodesulfobacteriales</taxon>
        <taxon>Thermodesulfobacteriaceae</taxon>
        <taxon>Thermodesulfobacterium</taxon>
    </lineage>
</organism>
<dbReference type="Proteomes" id="UP000235619">
    <property type="component" value="Unassembled WGS sequence"/>
</dbReference>
<protein>
    <submittedName>
        <fullName evidence="2">Translation initiation factor IF-2</fullName>
    </submittedName>
</protein>
<reference evidence="2 3" key="1">
    <citation type="submission" date="2018-01" db="EMBL/GenBank/DDBJ databases">
        <title>Metagenomic assembled genomes from two thermal pools in the Uzon Caldera, Kamchatka, Russia.</title>
        <authorList>
            <person name="Wilkins L."/>
            <person name="Ettinger C."/>
        </authorList>
    </citation>
    <scope>NUCLEOTIDE SEQUENCE [LARGE SCALE GENOMIC DNA]</scope>
    <source>
        <strain evidence="2">ARK-04</strain>
    </source>
</reference>
<dbReference type="Gene3D" id="1.10.10.2480">
    <property type="match status" value="1"/>
</dbReference>
<evidence type="ECO:0000313" key="3">
    <source>
        <dbReference type="Proteomes" id="UP000235619"/>
    </source>
</evidence>
<comment type="caution">
    <text evidence="2">The sequence shown here is derived from an EMBL/GenBank/DDBJ whole genome shotgun (WGS) entry which is preliminary data.</text>
</comment>
<dbReference type="EMBL" id="PNJD01000042">
    <property type="protein sequence ID" value="PMP98084.1"/>
    <property type="molecule type" value="Genomic_DNA"/>
</dbReference>
<accession>A0A2N7QGI6</accession>
<feature type="non-terminal residue" evidence="2">
    <location>
        <position position="164"/>
    </location>
</feature>
<dbReference type="GO" id="GO:0003743">
    <property type="term" value="F:translation initiation factor activity"/>
    <property type="evidence" value="ECO:0007669"/>
    <property type="project" value="UniProtKB-KW"/>
</dbReference>